<dbReference type="PANTHER" id="PTHR43118:SF1">
    <property type="entry name" value="RHAMNOGALACTURONAN LYASE (EUROFUNG)"/>
    <property type="match status" value="1"/>
</dbReference>
<accession>A0ABZ0Y4H5</accession>
<evidence type="ECO:0000259" key="3">
    <source>
        <dbReference type="Pfam" id="PF18370"/>
    </source>
</evidence>
<keyword evidence="6" id="KW-1185">Reference proteome</keyword>
<dbReference type="GeneID" id="43162742"/>
<proteinExistence type="predicted"/>
<dbReference type="PANTHER" id="PTHR43118">
    <property type="entry name" value="RHAMNOGALACTURONAN LYASE (EUROFUNG)"/>
    <property type="match status" value="1"/>
</dbReference>
<dbReference type="RefSeq" id="WP_019920939.1">
    <property type="nucleotide sequence ID" value="NZ_CP140152.1"/>
</dbReference>
<dbReference type="InterPro" id="IPR049366">
    <property type="entry name" value="RGL11_C"/>
</dbReference>
<dbReference type="InterPro" id="IPR028994">
    <property type="entry name" value="Integrin_alpha_N"/>
</dbReference>
<dbReference type="GO" id="GO:0016829">
    <property type="term" value="F:lyase activity"/>
    <property type="evidence" value="ECO:0007669"/>
    <property type="project" value="UniProtKB-KW"/>
</dbReference>
<dbReference type="InterPro" id="IPR041624">
    <property type="entry name" value="RGI_lyase"/>
</dbReference>
<evidence type="ECO:0000313" key="6">
    <source>
        <dbReference type="Proteomes" id="UP001326110"/>
    </source>
</evidence>
<evidence type="ECO:0000259" key="4">
    <source>
        <dbReference type="Pfam" id="PF21348"/>
    </source>
</evidence>
<protein>
    <submittedName>
        <fullName evidence="5">Rhamnogalacturonan lyase</fullName>
    </submittedName>
</protein>
<feature type="domain" description="Rhamnogalacturonan I lyase beta-sheet" evidence="3">
    <location>
        <begin position="26"/>
        <end position="105"/>
    </location>
</feature>
<reference evidence="5 6" key="1">
    <citation type="submission" date="2023-11" db="EMBL/GenBank/DDBJ databases">
        <title>MicrobeMod: A computational toolkit for identifying prokaryotic methylation and restriction-modification with nanopore sequencing.</title>
        <authorList>
            <person name="Crits-Christoph A."/>
            <person name="Kang S.C."/>
            <person name="Lee H."/>
            <person name="Ostrov N."/>
        </authorList>
    </citation>
    <scope>NUCLEOTIDE SEQUENCE [LARGE SCALE GENOMIC DNA]</scope>
    <source>
        <strain evidence="5 6">ATCC 25935</strain>
    </source>
</reference>
<sequence>MNLRIASAVSILIATLAAGTATAANKQIERLNRGAVAVTSGNGVFVSWRQLSTDAAGTTFNVYRDGIKITATPLNALNYSDSAGNAGNQYAVRAVVGGVEQASSQFSAGATWSQPYKSIPVQAPAGGTTPDGVAYTYELNDGAPADLDGDGTYEIVVKWQPTNAKDNSQSGYTGNTYLDAYKLDGTLLWRINLGKNIRAGAHYTTFLAYDFDGDGKAEVMAKTADGTVDGQGTTIGSATADYRSSAGYILTGPEFLTVFNGQTGAAMKTVNYLPARGTVSSWGDNYGNRVDRFLGGAANLDGARPSAVFSRGYYTRAVIAAWDWRNGNLTSRWVFDTDVAGSAARGQGAHWFATGDADGDGKDDIVYGAATIGSNGQLLYTTGLGHGDALHFGKFDPNRSGQQIYMVHESPSSYGASGSGLHDAATGALIWGASGSNTDVGRGVCFDIDPNHAGAECWASRGGLRTVTGTQLSTSAPSSMNFGVWWDGDLLREPLGSTIVQKWNPATSSMNNLLDLGAYGGATNNGTKATPVLTADLFGDWREEIVVRNSSNTALLVFSTTIPTATRITTLMHNPQYRSQVAGQNAGYNQPPNPSFYLGHGATSFPQEPVQVTAQ</sequence>
<dbReference type="InterPro" id="IPR034641">
    <property type="entry name" value="RGL11"/>
</dbReference>
<gene>
    <name evidence="5" type="ORF">SR858_11535</name>
</gene>
<evidence type="ECO:0000313" key="5">
    <source>
        <dbReference type="EMBL" id="WQH06930.1"/>
    </source>
</evidence>
<keyword evidence="2" id="KW-0732">Signal</keyword>
<feature type="domain" description="Rhamnogalacturonan lyase family 11 C-terminal" evidence="4">
    <location>
        <begin position="116"/>
        <end position="605"/>
    </location>
</feature>
<keyword evidence="5" id="KW-0456">Lyase</keyword>
<dbReference type="Pfam" id="PF21348">
    <property type="entry name" value="RGL11_C"/>
    <property type="match status" value="1"/>
</dbReference>
<organism evidence="5 6">
    <name type="scientific">Duganella zoogloeoides</name>
    <dbReference type="NCBI Taxonomy" id="75659"/>
    <lineage>
        <taxon>Bacteria</taxon>
        <taxon>Pseudomonadati</taxon>
        <taxon>Pseudomonadota</taxon>
        <taxon>Betaproteobacteria</taxon>
        <taxon>Burkholderiales</taxon>
        <taxon>Oxalobacteraceae</taxon>
        <taxon>Telluria group</taxon>
        <taxon>Duganella</taxon>
    </lineage>
</organism>
<dbReference type="SUPFAM" id="SSF69318">
    <property type="entry name" value="Integrin alpha N-terminal domain"/>
    <property type="match status" value="1"/>
</dbReference>
<dbReference type="Gene3D" id="2.60.40.10">
    <property type="entry name" value="Immunoglobulins"/>
    <property type="match status" value="1"/>
</dbReference>
<evidence type="ECO:0000256" key="1">
    <source>
        <dbReference type="SAM" id="MobiDB-lite"/>
    </source>
</evidence>
<dbReference type="Pfam" id="PF18370">
    <property type="entry name" value="RGI_lyase"/>
    <property type="match status" value="1"/>
</dbReference>
<feature type="signal peptide" evidence="2">
    <location>
        <begin position="1"/>
        <end position="23"/>
    </location>
</feature>
<dbReference type="EMBL" id="CP140152">
    <property type="protein sequence ID" value="WQH06930.1"/>
    <property type="molecule type" value="Genomic_DNA"/>
</dbReference>
<feature type="region of interest" description="Disordered" evidence="1">
    <location>
        <begin position="582"/>
        <end position="604"/>
    </location>
</feature>
<dbReference type="InterPro" id="IPR013783">
    <property type="entry name" value="Ig-like_fold"/>
</dbReference>
<dbReference type="Proteomes" id="UP001326110">
    <property type="component" value="Chromosome"/>
</dbReference>
<name>A0ABZ0Y4H5_9BURK</name>
<evidence type="ECO:0000256" key="2">
    <source>
        <dbReference type="SAM" id="SignalP"/>
    </source>
</evidence>
<feature type="chain" id="PRO_5047431684" evidence="2">
    <location>
        <begin position="24"/>
        <end position="615"/>
    </location>
</feature>
<dbReference type="CDD" id="cd10318">
    <property type="entry name" value="RGL11"/>
    <property type="match status" value="1"/>
</dbReference>